<reference evidence="1 2" key="1">
    <citation type="submission" date="2017-09" db="EMBL/GenBank/DDBJ databases">
        <authorList>
            <person name="Kim K.H."/>
            <person name="Chun B.H."/>
            <person name="Han G.S."/>
            <person name="Hyun S.G."/>
            <person name="Jeon C.O."/>
        </authorList>
    </citation>
    <scope>NUCLEOTIDE SEQUENCE [LARGE SCALE GENOMIC DNA]</scope>
    <source>
        <strain evidence="1 2">SH</strain>
    </source>
</reference>
<gene>
    <name evidence="1" type="primary">casB</name>
    <name evidence="1" type="ORF">CJF59_06080</name>
</gene>
<dbReference type="InterPro" id="IPR038287">
    <property type="entry name" value="Cse2_sf"/>
</dbReference>
<dbReference type="AlphaFoldDB" id="A0AAN1PH59"/>
<evidence type="ECO:0000313" key="1">
    <source>
        <dbReference type="EMBL" id="AXN00164.1"/>
    </source>
</evidence>
<name>A0AAN1PH59_9PROT</name>
<dbReference type="Proteomes" id="UP000256572">
    <property type="component" value="Chromosome"/>
</dbReference>
<organism evidence="1 2">
    <name type="scientific">Acetobacter pomorum</name>
    <dbReference type="NCBI Taxonomy" id="65959"/>
    <lineage>
        <taxon>Bacteria</taxon>
        <taxon>Pseudomonadati</taxon>
        <taxon>Pseudomonadota</taxon>
        <taxon>Alphaproteobacteria</taxon>
        <taxon>Acetobacterales</taxon>
        <taxon>Acetobacteraceae</taxon>
        <taxon>Acetobacter</taxon>
    </lineage>
</organism>
<evidence type="ECO:0000313" key="2">
    <source>
        <dbReference type="Proteomes" id="UP000256572"/>
    </source>
</evidence>
<accession>A0AAN1PH59</accession>
<dbReference type="Gene3D" id="1.10.520.40">
    <property type="entry name" value="CRISPR-associated protein Cse2"/>
    <property type="match status" value="1"/>
</dbReference>
<dbReference type="CDD" id="cd09731">
    <property type="entry name" value="Cse2_I-E"/>
    <property type="match status" value="1"/>
</dbReference>
<reference evidence="1 2" key="2">
    <citation type="submission" date="2018-08" db="EMBL/GenBank/DDBJ databases">
        <title>Acetobacter oryzifermentans sp. nov., isolated from Korea traditional vinegar and reclassification of Acetobacter pasteurianus subsp. ascendens (Henneberg 1898) as Acetobacter ascendens comb. nov.</title>
        <authorList>
            <person name="Cho G.Y."/>
            <person name="Lee S.H."/>
        </authorList>
    </citation>
    <scope>NUCLEOTIDE SEQUENCE [LARGE SCALE GENOMIC DNA]</scope>
    <source>
        <strain evidence="1 2">SH</strain>
    </source>
</reference>
<dbReference type="RefSeq" id="WP_089179176.1">
    <property type="nucleotide sequence ID" value="NZ_CP023189.1"/>
</dbReference>
<dbReference type="InterPro" id="IPR013382">
    <property type="entry name" value="CRISPR-assoc_prot_Cse2"/>
</dbReference>
<dbReference type="EMBL" id="CP023189">
    <property type="protein sequence ID" value="AXN00164.1"/>
    <property type="molecule type" value="Genomic_DNA"/>
</dbReference>
<proteinExistence type="predicted"/>
<sequence>MFVGDKETVQQVVSWWYGLQPNPEKKQQGDRAALARLRRCATITEALFEPETQALVRKCGAKRGSELSRLALAASVLAHVRSNKADVSIARQIGPVDTNDDATALCKPVRFRKVLDAETYDDCLRVFRRLVVLAGGALNVADLARSVMMWPREDMPDDLVGDQVRRQWVYDYWNAGHPDSAFDKKN</sequence>
<protein>
    <submittedName>
        <fullName evidence="1">Type I-E CRISPR-associated protein Cse2/CasB</fullName>
    </submittedName>
</protein>
<dbReference type="NCBIfam" id="TIGR02548">
    <property type="entry name" value="casB_cse2"/>
    <property type="match status" value="1"/>
</dbReference>
<dbReference type="Pfam" id="PF09485">
    <property type="entry name" value="CRISPR_Cse2"/>
    <property type="match status" value="1"/>
</dbReference>